<feature type="domain" description="Gingipain" evidence="2">
    <location>
        <begin position="507"/>
        <end position="868"/>
    </location>
</feature>
<dbReference type="STRING" id="655355.SAMN05216283_10916"/>
<accession>A0A1I2JJA4</accession>
<dbReference type="GO" id="GO:0006508">
    <property type="term" value="P:proteolysis"/>
    <property type="evidence" value="ECO:0007669"/>
    <property type="project" value="InterPro"/>
</dbReference>
<dbReference type="SUPFAM" id="SSF52129">
    <property type="entry name" value="Caspase-like"/>
    <property type="match status" value="1"/>
</dbReference>
<evidence type="ECO:0000313" key="4">
    <source>
        <dbReference type="Proteomes" id="UP000198964"/>
    </source>
</evidence>
<name>A0A1I2JJA4_9BACT</name>
<reference evidence="3 4" key="1">
    <citation type="submission" date="2016-10" db="EMBL/GenBank/DDBJ databases">
        <authorList>
            <person name="de Groot N.N."/>
        </authorList>
    </citation>
    <scope>NUCLEOTIDE SEQUENCE [LARGE SCALE GENOMIC DNA]</scope>
    <source>
        <strain evidence="3 4">CGMCC 1.9156</strain>
    </source>
</reference>
<dbReference type="InterPro" id="IPR001769">
    <property type="entry name" value="Gingipain"/>
</dbReference>
<dbReference type="Gene3D" id="3.40.50.1460">
    <property type="match status" value="1"/>
</dbReference>
<gene>
    <name evidence="3" type="ORF">SAMN05216283_10916</name>
</gene>
<sequence>MKKPLLILVLAILTGVVLGQELHREIDWIKSATGGLYVNDQGVPLYQEAVVLQKGTERLKLVNPVFEPVEKELEVAGSLSSVIEVSPRYVQGKDGFQAIVEFVPLVEKEGVQQRLKSFDWEVTSSYQKNVQAAVGESWKNSSVLASGKWVKIKTKENGVHKIPYSQLQSWGFSDPAKVSIYGNGGYMLPKMNDTFYFDDLEQNAIMHGQDGAGNSCIFFYATGTVDWKLNEETGNFTPLRNDYADAAYYFLTDQGSVKTVPSAEAVTGTPTYETTSYSERAFYEQELENLIHSGRRWFGEKFLNNQSRSVSIPLNSVAAGSPLRVSVVGAARSSSTSKMAVRFNNSLAGNIDFAAVNTSDAIGLYASLNEGDFEVNGVTGTLDVNLSYQASNSNARAWLDYITINYRSKIEVGNQLLFRDVKGVGTGNISRYTLSTSGTNLTIWDVTNHVSPKDISFSGSGSVVVFNDHSDELKEYVAFKTTGSLPEVELVGDVNNQNLHQLSGVDMVIISHPDFLTQANELAQFHLENDQLTTKVLTPAVIYNEFSGGAPDVAGIRNFLKCLYDQPGSSLKYVLLFGDGSYDNKNITGNATNFILTYQSPNSLVPTSSFVTDDFFVLLDAGEGEYTGLIDLGIGRIPANTVEEAQIAVDKIKSYALPEALGDWRNTICFIGDDEDVNTHMRQADALADMVNEKNPSFYTDKIYFDAYEEKSTTGGERYPGVTEAINNRVKEGVLILNYIGHANETALAHEKVLGPSEIDNWSNTNKLPIFVTATCEISRFDADESSGGEHILFNPNGGGIGLFSTTRVVYSTPNFILSKSFYEHVFEQDEQGNNLRMGDILKRAKNGVNTGINKRNFTLLADPALRLAFPQYHVETETINGQSVESLTDTIGALSVVKVAGNVSTNAGQVLSDFDGELIAVVYDKKYEVETLGNGGEDPFQFDVQNNVIYKGVTTVTNGEFEFTFIVPKDISYAIGQGKISYYANDGTVDAHGVFQDFKIGGSSGSVVDDRQGPSVNLYMDRPDFQSGDEVGKNALLIADVEDASGINTIGVGIGHDITAVLDDDYTNMLILNDYYLSDKDSYTKGQILYPMSGLTAGEHRLKLKVWDVVNNSTEVEIRFVVNESLEISEVEAYPNPATERTEIIFYHNRPDESFDTKIEVFNLAGSLIEVINKRIGSTGGQSLPLVWQINESQALIRSGAYLYRVMITSEDGYEASKTGKIIISKY</sequence>
<evidence type="ECO:0000313" key="3">
    <source>
        <dbReference type="EMBL" id="SFF54955.1"/>
    </source>
</evidence>
<dbReference type="NCBIfam" id="NF033707">
    <property type="entry name" value="T9SS_sortase"/>
    <property type="match status" value="1"/>
</dbReference>
<dbReference type="Proteomes" id="UP000198964">
    <property type="component" value="Unassembled WGS sequence"/>
</dbReference>
<dbReference type="GO" id="GO:0008234">
    <property type="term" value="F:cysteine-type peptidase activity"/>
    <property type="evidence" value="ECO:0007669"/>
    <property type="project" value="InterPro"/>
</dbReference>
<dbReference type="EMBL" id="FONW01000009">
    <property type="protein sequence ID" value="SFF54955.1"/>
    <property type="molecule type" value="Genomic_DNA"/>
</dbReference>
<keyword evidence="4" id="KW-1185">Reference proteome</keyword>
<dbReference type="CDD" id="cd02258">
    <property type="entry name" value="Peptidase_C25_N"/>
    <property type="match status" value="1"/>
</dbReference>
<dbReference type="Pfam" id="PF01364">
    <property type="entry name" value="Peptidase_C25"/>
    <property type="match status" value="1"/>
</dbReference>
<protein>
    <submittedName>
        <fullName evidence="3">Peptidase family C25</fullName>
    </submittedName>
</protein>
<dbReference type="InterPro" id="IPR029031">
    <property type="entry name" value="Gingipain_N_sf"/>
</dbReference>
<keyword evidence="1" id="KW-0732">Signal</keyword>
<organism evidence="3 4">
    <name type="scientific">Sunxiuqinia elliptica</name>
    <dbReference type="NCBI Taxonomy" id="655355"/>
    <lineage>
        <taxon>Bacteria</taxon>
        <taxon>Pseudomonadati</taxon>
        <taxon>Bacteroidota</taxon>
        <taxon>Bacteroidia</taxon>
        <taxon>Marinilabiliales</taxon>
        <taxon>Prolixibacteraceae</taxon>
        <taxon>Sunxiuqinia</taxon>
    </lineage>
</organism>
<evidence type="ECO:0000256" key="1">
    <source>
        <dbReference type="ARBA" id="ARBA00022729"/>
    </source>
</evidence>
<dbReference type="InterPro" id="IPR029030">
    <property type="entry name" value="Caspase-like_dom_sf"/>
</dbReference>
<dbReference type="Gene3D" id="3.40.50.10390">
    <property type="entry name" value="Gingipain r, domain 1"/>
    <property type="match status" value="1"/>
</dbReference>
<evidence type="ECO:0000259" key="2">
    <source>
        <dbReference type="Pfam" id="PF01364"/>
    </source>
</evidence>
<proteinExistence type="predicted"/>
<dbReference type="AlphaFoldDB" id="A0A1I2JJA4"/>
<dbReference type="RefSeq" id="WP_093920713.1">
    <property type="nucleotide sequence ID" value="NZ_FONW01000009.1"/>
</dbReference>